<keyword evidence="8" id="KW-0624">Polysaccharide degradation</keyword>
<organism evidence="10 11">
    <name type="scientific">Ceratodon purpureus</name>
    <name type="common">Fire moss</name>
    <name type="synonym">Dicranum purpureum</name>
    <dbReference type="NCBI Taxonomy" id="3225"/>
    <lineage>
        <taxon>Eukaryota</taxon>
        <taxon>Viridiplantae</taxon>
        <taxon>Streptophyta</taxon>
        <taxon>Embryophyta</taxon>
        <taxon>Bryophyta</taxon>
        <taxon>Bryophytina</taxon>
        <taxon>Bryopsida</taxon>
        <taxon>Dicranidae</taxon>
        <taxon>Pseudoditrichales</taxon>
        <taxon>Ditrichaceae</taxon>
        <taxon>Ceratodon</taxon>
    </lineage>
</organism>
<dbReference type="Pfam" id="PF00759">
    <property type="entry name" value="Glyco_hydro_9"/>
    <property type="match status" value="1"/>
</dbReference>
<comment type="catalytic activity">
    <reaction evidence="1">
        <text>Endohydrolysis of (1-&gt;4)-beta-D-glucosidic linkages in cellulose, lichenin and cereal beta-D-glucans.</text>
        <dbReference type="EC" id="3.2.1.4"/>
    </reaction>
</comment>
<keyword evidence="7" id="KW-0326">Glycosidase</keyword>
<protein>
    <recommendedName>
        <fullName evidence="3">cellulase</fullName>
        <ecNumber evidence="3">3.2.1.4</ecNumber>
    </recommendedName>
</protein>
<dbReference type="InterPro" id="IPR008928">
    <property type="entry name" value="6-hairpin_glycosidase_sf"/>
</dbReference>
<keyword evidence="5" id="KW-0136">Cellulose degradation</keyword>
<evidence type="ECO:0000259" key="9">
    <source>
        <dbReference type="Pfam" id="PF00759"/>
    </source>
</evidence>
<gene>
    <name evidence="10" type="ORF">KC19_5G134700</name>
</gene>
<dbReference type="Gene3D" id="1.50.10.10">
    <property type="match status" value="1"/>
</dbReference>
<dbReference type="EC" id="3.2.1.4" evidence="3"/>
<evidence type="ECO:0000256" key="8">
    <source>
        <dbReference type="ARBA" id="ARBA00023326"/>
    </source>
</evidence>
<evidence type="ECO:0000256" key="1">
    <source>
        <dbReference type="ARBA" id="ARBA00000966"/>
    </source>
</evidence>
<evidence type="ECO:0000256" key="7">
    <source>
        <dbReference type="ARBA" id="ARBA00023295"/>
    </source>
</evidence>
<dbReference type="SUPFAM" id="SSF48208">
    <property type="entry name" value="Six-hairpin glycosidases"/>
    <property type="match status" value="1"/>
</dbReference>
<dbReference type="InterPro" id="IPR012341">
    <property type="entry name" value="6hp_glycosidase-like_sf"/>
</dbReference>
<evidence type="ECO:0000256" key="4">
    <source>
        <dbReference type="ARBA" id="ARBA00022801"/>
    </source>
</evidence>
<dbReference type="PANTHER" id="PTHR22298">
    <property type="entry name" value="ENDO-1,4-BETA-GLUCANASE"/>
    <property type="match status" value="1"/>
</dbReference>
<dbReference type="AlphaFoldDB" id="A0A8T0I3M9"/>
<sequence>MLQSAAEAVNFTSGGLMYVREGANLQYVTGASFLIAVYGDALAAADRTILCGDYQPLSSWHLWAFAKSQLDYILGKNPEQRSFMAGMGINPPMQVHHRSASIVSIHEDPTTVGCGQSLYEWFRRDQPNPNELTGAIVGGPDIVDGFQHLRNVSSYTEPTTYINAAFVGLIAKFVAHTVEFASPRSFIEYE</sequence>
<name>A0A8T0I3M9_CERPU</name>
<dbReference type="GO" id="GO:0008810">
    <property type="term" value="F:cellulase activity"/>
    <property type="evidence" value="ECO:0007669"/>
    <property type="project" value="UniProtKB-EC"/>
</dbReference>
<keyword evidence="4" id="KW-0378">Hydrolase</keyword>
<evidence type="ECO:0000256" key="2">
    <source>
        <dbReference type="ARBA" id="ARBA00007072"/>
    </source>
</evidence>
<comment type="caution">
    <text evidence="10">The sequence shown here is derived from an EMBL/GenBank/DDBJ whole genome shotgun (WGS) entry which is preliminary data.</text>
</comment>
<reference evidence="10" key="1">
    <citation type="submission" date="2020-06" db="EMBL/GenBank/DDBJ databases">
        <title>WGS assembly of Ceratodon purpureus strain R40.</title>
        <authorList>
            <person name="Carey S.B."/>
            <person name="Jenkins J."/>
            <person name="Shu S."/>
            <person name="Lovell J.T."/>
            <person name="Sreedasyam A."/>
            <person name="Maumus F."/>
            <person name="Tiley G.P."/>
            <person name="Fernandez-Pozo N."/>
            <person name="Barry K."/>
            <person name="Chen C."/>
            <person name="Wang M."/>
            <person name="Lipzen A."/>
            <person name="Daum C."/>
            <person name="Saski C.A."/>
            <person name="Payton A.C."/>
            <person name="Mcbreen J.C."/>
            <person name="Conrad R.E."/>
            <person name="Kollar L.M."/>
            <person name="Olsson S."/>
            <person name="Huttunen S."/>
            <person name="Landis J.B."/>
            <person name="Wickett N.J."/>
            <person name="Johnson M.G."/>
            <person name="Rensing S.A."/>
            <person name="Grimwood J."/>
            <person name="Schmutz J."/>
            <person name="Mcdaniel S.F."/>
        </authorList>
    </citation>
    <scope>NUCLEOTIDE SEQUENCE</scope>
    <source>
        <strain evidence="10">R40</strain>
    </source>
</reference>
<evidence type="ECO:0000313" key="11">
    <source>
        <dbReference type="Proteomes" id="UP000822688"/>
    </source>
</evidence>
<evidence type="ECO:0000256" key="5">
    <source>
        <dbReference type="ARBA" id="ARBA00023001"/>
    </source>
</evidence>
<evidence type="ECO:0000313" key="10">
    <source>
        <dbReference type="EMBL" id="KAG0577148.1"/>
    </source>
</evidence>
<feature type="domain" description="Glycoside hydrolase family 9" evidence="9">
    <location>
        <begin position="8"/>
        <end position="169"/>
    </location>
</feature>
<dbReference type="EMBL" id="CM026425">
    <property type="protein sequence ID" value="KAG0577148.1"/>
    <property type="molecule type" value="Genomic_DNA"/>
</dbReference>
<dbReference type="GO" id="GO:0030245">
    <property type="term" value="P:cellulose catabolic process"/>
    <property type="evidence" value="ECO:0007669"/>
    <property type="project" value="UniProtKB-KW"/>
</dbReference>
<accession>A0A8T0I3M9</accession>
<comment type="similarity">
    <text evidence="2">Belongs to the glycosyl hydrolase 9 (cellulase E) family.</text>
</comment>
<proteinExistence type="inferred from homology"/>
<evidence type="ECO:0000256" key="6">
    <source>
        <dbReference type="ARBA" id="ARBA00023277"/>
    </source>
</evidence>
<keyword evidence="6" id="KW-0119">Carbohydrate metabolism</keyword>
<keyword evidence="11" id="KW-1185">Reference proteome</keyword>
<dbReference type="InterPro" id="IPR001701">
    <property type="entry name" value="Glyco_hydro_9"/>
</dbReference>
<evidence type="ECO:0000256" key="3">
    <source>
        <dbReference type="ARBA" id="ARBA00012601"/>
    </source>
</evidence>
<dbReference type="Proteomes" id="UP000822688">
    <property type="component" value="Chromosome 5"/>
</dbReference>